<dbReference type="Proteomes" id="UP000008021">
    <property type="component" value="Chromosome 11"/>
</dbReference>
<reference evidence="2" key="1">
    <citation type="submission" date="2015-04" db="UniProtKB">
        <authorList>
            <consortium name="EnsemblPlants"/>
        </authorList>
    </citation>
    <scope>IDENTIFICATION</scope>
</reference>
<keyword evidence="1" id="KW-0732">Signal</keyword>
<proteinExistence type="predicted"/>
<dbReference type="Gramene" id="OMERI11G19230.1">
    <property type="protein sequence ID" value="OMERI11G19230.1"/>
    <property type="gene ID" value="OMERI11G19230"/>
</dbReference>
<protein>
    <submittedName>
        <fullName evidence="2">Uncharacterized protein</fullName>
    </submittedName>
</protein>
<dbReference type="HOGENOM" id="CLU_2403326_0_0_1"/>
<reference evidence="2" key="2">
    <citation type="submission" date="2018-05" db="EMBL/GenBank/DDBJ databases">
        <title>OmerRS3 (Oryza meridionalis Reference Sequence Version 3).</title>
        <authorList>
            <person name="Zhang J."/>
            <person name="Kudrna D."/>
            <person name="Lee S."/>
            <person name="Talag J."/>
            <person name="Welchert J."/>
            <person name="Wing R.A."/>
        </authorList>
    </citation>
    <scope>NUCLEOTIDE SEQUENCE [LARGE SCALE GENOMIC DNA]</scope>
    <source>
        <strain evidence="2">OR44</strain>
    </source>
</reference>
<accession>A0A0E0F8R5</accession>
<organism evidence="2">
    <name type="scientific">Oryza meridionalis</name>
    <dbReference type="NCBI Taxonomy" id="40149"/>
    <lineage>
        <taxon>Eukaryota</taxon>
        <taxon>Viridiplantae</taxon>
        <taxon>Streptophyta</taxon>
        <taxon>Embryophyta</taxon>
        <taxon>Tracheophyta</taxon>
        <taxon>Spermatophyta</taxon>
        <taxon>Magnoliopsida</taxon>
        <taxon>Liliopsida</taxon>
        <taxon>Poales</taxon>
        <taxon>Poaceae</taxon>
        <taxon>BOP clade</taxon>
        <taxon>Oryzoideae</taxon>
        <taxon>Oryzeae</taxon>
        <taxon>Oryzinae</taxon>
        <taxon>Oryza</taxon>
    </lineage>
</organism>
<name>A0A0E0F8R5_9ORYZ</name>
<dbReference type="AlphaFoldDB" id="A0A0E0F8R5"/>
<dbReference type="EnsemblPlants" id="OMERI11G19230.4">
    <property type="protein sequence ID" value="OMERI11G19230.4"/>
    <property type="gene ID" value="OMERI11G19230"/>
</dbReference>
<sequence>MGRLHYLMLLSAGFFSTLLLAQAMSAAAGMTVKVSTTPIFSKIPRAQTNKDFQVLLRIEAPTPADLKGRVPIDLVMVLDVGGGTVSLEPVKNR</sequence>
<keyword evidence="3" id="KW-1185">Reference proteome</keyword>
<dbReference type="EnsemblPlants" id="OMERI11G19230.1">
    <property type="protein sequence ID" value="OMERI11G19230.1"/>
    <property type="gene ID" value="OMERI11G19230"/>
</dbReference>
<feature type="chain" id="PRO_5010026998" evidence="1">
    <location>
        <begin position="24"/>
        <end position="93"/>
    </location>
</feature>
<evidence type="ECO:0000256" key="1">
    <source>
        <dbReference type="SAM" id="SignalP"/>
    </source>
</evidence>
<feature type="signal peptide" evidence="1">
    <location>
        <begin position="1"/>
        <end position="23"/>
    </location>
</feature>
<dbReference type="Gramene" id="OMERI11G19230.4">
    <property type="protein sequence ID" value="OMERI11G19230.4"/>
    <property type="gene ID" value="OMERI11G19230"/>
</dbReference>
<evidence type="ECO:0000313" key="2">
    <source>
        <dbReference type="EnsemblPlants" id="OMERI11G19230.1"/>
    </source>
</evidence>
<evidence type="ECO:0000313" key="3">
    <source>
        <dbReference type="Proteomes" id="UP000008021"/>
    </source>
</evidence>